<sequence length="514" mass="58668">MSRSASLISRGHRPTHRTLDTPAYNTVPARRTLAPQHNMVEHTQAAPKPAKKVNWSPEVREYVQRSFAPEAAIPGIERTEMETKLKQIITQAAECGTLESIDWTKLPLPQYYIQQELGTQQPGGPLEASDMSPNWANGSLKRKMDVDVAEPADETSPPWKKLNGRSKDFGDRISYASKSQESKIDKRARKRQEELKAGNESKYNADLEKRKKRFDIGKPGNESPRPWQNLHHSYRDDDNVGGSRGPVIGTCQTIEKRYLRLTAAPKPEIVRPLSVLEKTLEHLKKKWRQENDYTYICDQFKSLRQDLTVQHIKNEFTVNVYEIHARIALEKGDLGEFNQCQTQLRALYKESLGGHPPEFVAYRILYFIYTCNRVDMNDVLTHLTITDKQQPAVRHALQVRNALALGNYHKFFRLYLDTPNMGAYLMDMFVGRERLAALANICKAYKPDVNLRFLTEELGFESDEDCVQFLIDANAQHLISEKDGVLKILTAKAGSLFELAKATAFRKVDIKGQI</sequence>
<dbReference type="FunFam" id="1.25.40.990:FF:000006">
    <property type="entry name" value="Putative SAC3/GANP domain protein"/>
    <property type="match status" value="1"/>
</dbReference>
<evidence type="ECO:0000313" key="4">
    <source>
        <dbReference type="Proteomes" id="UP000799772"/>
    </source>
</evidence>
<evidence type="ECO:0000259" key="2">
    <source>
        <dbReference type="PROSITE" id="PS50250"/>
    </source>
</evidence>
<dbReference type="InterPro" id="IPR005062">
    <property type="entry name" value="SAC3/GANP/THP3_conserved"/>
</dbReference>
<feature type="region of interest" description="Disordered" evidence="1">
    <location>
        <begin position="147"/>
        <end position="230"/>
    </location>
</feature>
<dbReference type="Proteomes" id="UP000799772">
    <property type="component" value="Unassembled WGS sequence"/>
</dbReference>
<proteinExistence type="predicted"/>
<dbReference type="Gene3D" id="1.25.40.990">
    <property type="match status" value="1"/>
</dbReference>
<dbReference type="AlphaFoldDB" id="A0A9P4I383"/>
<feature type="domain" description="PCI" evidence="2">
    <location>
        <begin position="333"/>
        <end position="502"/>
    </location>
</feature>
<protein>
    <recommendedName>
        <fullName evidence="2">PCI domain-containing protein</fullName>
    </recommendedName>
</protein>
<keyword evidence="4" id="KW-1185">Reference proteome</keyword>
<accession>A0A9P4I383</accession>
<feature type="region of interest" description="Disordered" evidence="1">
    <location>
        <begin position="1"/>
        <end position="22"/>
    </location>
</feature>
<comment type="caution">
    <text evidence="3">The sequence shown here is derived from an EMBL/GenBank/DDBJ whole genome shotgun (WGS) entry which is preliminary data.</text>
</comment>
<dbReference type="GO" id="GO:0005634">
    <property type="term" value="C:nucleus"/>
    <property type="evidence" value="ECO:0007669"/>
    <property type="project" value="TreeGrafter"/>
</dbReference>
<dbReference type="EMBL" id="ML978135">
    <property type="protein sequence ID" value="KAF2094236.1"/>
    <property type="molecule type" value="Genomic_DNA"/>
</dbReference>
<evidence type="ECO:0000256" key="1">
    <source>
        <dbReference type="SAM" id="MobiDB-lite"/>
    </source>
</evidence>
<gene>
    <name evidence="3" type="ORF">NA57DRAFT_47104</name>
</gene>
<dbReference type="OrthoDB" id="199574at2759"/>
<evidence type="ECO:0000313" key="3">
    <source>
        <dbReference type="EMBL" id="KAF2094236.1"/>
    </source>
</evidence>
<reference evidence="3" key="1">
    <citation type="journal article" date="2020" name="Stud. Mycol.">
        <title>101 Dothideomycetes genomes: a test case for predicting lifestyles and emergence of pathogens.</title>
        <authorList>
            <person name="Haridas S."/>
            <person name="Albert R."/>
            <person name="Binder M."/>
            <person name="Bloem J."/>
            <person name="Labutti K."/>
            <person name="Salamov A."/>
            <person name="Andreopoulos B."/>
            <person name="Baker S."/>
            <person name="Barry K."/>
            <person name="Bills G."/>
            <person name="Bluhm B."/>
            <person name="Cannon C."/>
            <person name="Castanera R."/>
            <person name="Culley D."/>
            <person name="Daum C."/>
            <person name="Ezra D."/>
            <person name="Gonzalez J."/>
            <person name="Henrissat B."/>
            <person name="Kuo A."/>
            <person name="Liang C."/>
            <person name="Lipzen A."/>
            <person name="Lutzoni F."/>
            <person name="Magnuson J."/>
            <person name="Mondo S."/>
            <person name="Nolan M."/>
            <person name="Ohm R."/>
            <person name="Pangilinan J."/>
            <person name="Park H.-J."/>
            <person name="Ramirez L."/>
            <person name="Alfaro M."/>
            <person name="Sun H."/>
            <person name="Tritt A."/>
            <person name="Yoshinaga Y."/>
            <person name="Zwiers L.-H."/>
            <person name="Turgeon B."/>
            <person name="Goodwin S."/>
            <person name="Spatafora J."/>
            <person name="Crous P."/>
            <person name="Grigoriev I."/>
        </authorList>
    </citation>
    <scope>NUCLEOTIDE SEQUENCE</scope>
    <source>
        <strain evidence="3">CBS 133067</strain>
    </source>
</reference>
<dbReference type="PANTHER" id="PTHR12436:SF4">
    <property type="entry name" value="LEUKOCYTE RECEPTOR CLUSTER MEMBER 8"/>
    <property type="match status" value="1"/>
</dbReference>
<dbReference type="InterPro" id="IPR000717">
    <property type="entry name" value="PCI_dom"/>
</dbReference>
<dbReference type="PROSITE" id="PS50250">
    <property type="entry name" value="PCI"/>
    <property type="match status" value="1"/>
</dbReference>
<name>A0A9P4I383_9PEZI</name>
<dbReference type="PANTHER" id="PTHR12436">
    <property type="entry name" value="80 KDA MCM3-ASSOCIATED PROTEIN"/>
    <property type="match status" value="1"/>
</dbReference>
<dbReference type="Pfam" id="PF03399">
    <property type="entry name" value="SAC3_GANP"/>
    <property type="match status" value="1"/>
</dbReference>
<organism evidence="3 4">
    <name type="scientific">Rhizodiscina lignyota</name>
    <dbReference type="NCBI Taxonomy" id="1504668"/>
    <lineage>
        <taxon>Eukaryota</taxon>
        <taxon>Fungi</taxon>
        <taxon>Dikarya</taxon>
        <taxon>Ascomycota</taxon>
        <taxon>Pezizomycotina</taxon>
        <taxon>Dothideomycetes</taxon>
        <taxon>Pleosporomycetidae</taxon>
        <taxon>Aulographales</taxon>
        <taxon>Rhizodiscinaceae</taxon>
        <taxon>Rhizodiscina</taxon>
    </lineage>
</organism>
<feature type="compositionally biased region" description="Basic and acidic residues" evidence="1">
    <location>
        <begin position="180"/>
        <end position="209"/>
    </location>
</feature>
<dbReference type="InterPro" id="IPR045107">
    <property type="entry name" value="SAC3/GANP/THP3"/>
</dbReference>